<feature type="transmembrane region" description="Helical" evidence="1">
    <location>
        <begin position="20"/>
        <end position="38"/>
    </location>
</feature>
<accession>A0A974H0F8</accession>
<dbReference type="EMBL" id="CM004483">
    <property type="protein sequence ID" value="OCT60242.1"/>
    <property type="molecule type" value="Genomic_DNA"/>
</dbReference>
<reference evidence="3" key="1">
    <citation type="journal article" date="2016" name="Nature">
        <title>Genome evolution in the allotetraploid frog Xenopus laevis.</title>
        <authorList>
            <person name="Session A.M."/>
            <person name="Uno Y."/>
            <person name="Kwon T."/>
            <person name="Chapman J.A."/>
            <person name="Toyoda A."/>
            <person name="Takahashi S."/>
            <person name="Fukui A."/>
            <person name="Hikosaka A."/>
            <person name="Suzuki A."/>
            <person name="Kondo M."/>
            <person name="van Heeringen S.J."/>
            <person name="Quigley I."/>
            <person name="Heinz S."/>
            <person name="Ogino H."/>
            <person name="Ochi H."/>
            <person name="Hellsten U."/>
            <person name="Lyons J.B."/>
            <person name="Simakov O."/>
            <person name="Putnam N."/>
            <person name="Stites J."/>
            <person name="Kuroki Y."/>
            <person name="Tanaka T."/>
            <person name="Michiue T."/>
            <person name="Watanabe M."/>
            <person name="Bogdanovic O."/>
            <person name="Lister R."/>
            <person name="Georgiou G."/>
            <person name="Paranjpe S.S."/>
            <person name="van Kruijsbergen I."/>
            <person name="Shu S."/>
            <person name="Carlson J."/>
            <person name="Kinoshita T."/>
            <person name="Ohta Y."/>
            <person name="Mawaribuchi S."/>
            <person name="Jenkins J."/>
            <person name="Grimwood J."/>
            <person name="Schmutz J."/>
            <person name="Mitros T."/>
            <person name="Mozaffari S.V."/>
            <person name="Suzuki Y."/>
            <person name="Haramoto Y."/>
            <person name="Yamamoto T.S."/>
            <person name="Takagi C."/>
            <person name="Heald R."/>
            <person name="Miller K."/>
            <person name="Haudenschild C."/>
            <person name="Kitzman J."/>
            <person name="Nakayama T."/>
            <person name="Izutsu Y."/>
            <person name="Robert J."/>
            <person name="Fortriede J."/>
            <person name="Burns K."/>
            <person name="Lotay V."/>
            <person name="Karimi K."/>
            <person name="Yasuoka Y."/>
            <person name="Dichmann D.S."/>
            <person name="Flajnik M.F."/>
            <person name="Houston D.W."/>
            <person name="Shendure J."/>
            <person name="DuPasquier L."/>
            <person name="Vize P.D."/>
            <person name="Zorn A.M."/>
            <person name="Ito M."/>
            <person name="Marcotte E.M."/>
            <person name="Wallingford J.B."/>
            <person name="Ito Y."/>
            <person name="Asashima M."/>
            <person name="Ueno N."/>
            <person name="Matsuda Y."/>
            <person name="Veenstra G.J."/>
            <person name="Fujiyama A."/>
            <person name="Harland R.M."/>
            <person name="Taira M."/>
            <person name="Rokhsar D.S."/>
        </authorList>
    </citation>
    <scope>NUCLEOTIDE SEQUENCE [LARGE SCALE GENOMIC DNA]</scope>
    <source>
        <strain evidence="3">J</strain>
    </source>
</reference>
<gene>
    <name evidence="2" type="ORF">XELAEV_18046260mg</name>
</gene>
<keyword evidence="1" id="KW-0812">Transmembrane</keyword>
<name>A0A974H0F8_XENLA</name>
<dbReference type="Proteomes" id="UP000694892">
    <property type="component" value="Chromosome 9_10S"/>
</dbReference>
<keyword evidence="1" id="KW-1133">Transmembrane helix</keyword>
<evidence type="ECO:0000313" key="2">
    <source>
        <dbReference type="EMBL" id="OCT60242.1"/>
    </source>
</evidence>
<dbReference type="AlphaFoldDB" id="A0A974H0F8"/>
<evidence type="ECO:0000313" key="3">
    <source>
        <dbReference type="Proteomes" id="UP000694892"/>
    </source>
</evidence>
<sequence>MGKSHLLCQKLEKWQKNWQILLYISVYGFFFLFLRKVAKYFAHRYFYPFCRPSLSGWSPFTAEIRHPLAGGSCGACGNQGFGDTSDFWGL</sequence>
<proteinExistence type="predicted"/>
<evidence type="ECO:0000256" key="1">
    <source>
        <dbReference type="SAM" id="Phobius"/>
    </source>
</evidence>
<organism evidence="2 3">
    <name type="scientific">Xenopus laevis</name>
    <name type="common">African clawed frog</name>
    <dbReference type="NCBI Taxonomy" id="8355"/>
    <lineage>
        <taxon>Eukaryota</taxon>
        <taxon>Metazoa</taxon>
        <taxon>Chordata</taxon>
        <taxon>Craniata</taxon>
        <taxon>Vertebrata</taxon>
        <taxon>Euteleostomi</taxon>
        <taxon>Amphibia</taxon>
        <taxon>Batrachia</taxon>
        <taxon>Anura</taxon>
        <taxon>Pipoidea</taxon>
        <taxon>Pipidae</taxon>
        <taxon>Xenopodinae</taxon>
        <taxon>Xenopus</taxon>
        <taxon>Xenopus</taxon>
    </lineage>
</organism>
<protein>
    <submittedName>
        <fullName evidence="2">Uncharacterized protein</fullName>
    </submittedName>
</protein>
<keyword evidence="1" id="KW-0472">Membrane</keyword>